<dbReference type="InterPro" id="IPR028345">
    <property type="entry name" value="Antibiotic_NAT-like"/>
</dbReference>
<dbReference type="OrthoDB" id="7330654at2"/>
<reference evidence="6 7" key="1">
    <citation type="submission" date="2018-04" db="EMBL/GenBank/DDBJ databases">
        <title>Thalassorhabdus spongiae gen. nov., sp. nov., isolated from a marine sponge in South-West Iceland.</title>
        <authorList>
            <person name="Knobloch S."/>
            <person name="Daussin A."/>
            <person name="Johannsson R."/>
            <person name="Marteinsson V.T."/>
        </authorList>
    </citation>
    <scope>NUCLEOTIDE SEQUENCE [LARGE SCALE GENOMIC DNA]</scope>
    <source>
        <strain evidence="6 7">Hp12</strain>
    </source>
</reference>
<dbReference type="GO" id="GO:0046677">
    <property type="term" value="P:response to antibiotic"/>
    <property type="evidence" value="ECO:0007669"/>
    <property type="project" value="UniProtKB-KW"/>
</dbReference>
<keyword evidence="5" id="KW-0046">Antibiotic resistance</keyword>
<dbReference type="PANTHER" id="PTHR11104">
    <property type="entry name" value="AMINOGLYCOSIDE N3-ACETYLTRANSFERASE"/>
    <property type="match status" value="1"/>
</dbReference>
<sequence>MSVQQLAEDWKKTGIESGDMILLHSSIKNTIRRYLRQKIKLTPDDILDSLLLAVGSEGTLLLPLFNFDFTSGSGFDIRSTPSQMGVLTEAARKREGAVRTGHPIYSFVALGKNADKFLSVDNVSGYAEDSPFGILHHNKAKVAVLGLPDQDSMTFYHYVEEMHNVSYRYYKKFTGNYTESNGLSSDKTYSLFVRNVEEGVLTDVDPMGELLWEKGLYHGFRPSEDVGLRWVYAEDIFNAVAEVIKSGNAKGLLYSIEGEE</sequence>
<dbReference type="SUPFAM" id="SSF110710">
    <property type="entry name" value="TTHA0583/YokD-like"/>
    <property type="match status" value="1"/>
</dbReference>
<dbReference type="PANTHER" id="PTHR11104:SF0">
    <property type="entry name" value="SPBETA PROPHAGE-DERIVED AMINOGLYCOSIDE N(3')-ACETYLTRANSFERASE-LIKE PROTEIN YOKD"/>
    <property type="match status" value="1"/>
</dbReference>
<dbReference type="EC" id="2.3.1.-" evidence="5"/>
<evidence type="ECO:0000256" key="4">
    <source>
        <dbReference type="ARBA" id="ARBA00023315"/>
    </source>
</evidence>
<keyword evidence="4 5" id="KW-0012">Acyltransferase</keyword>
<evidence type="ECO:0000256" key="3">
    <source>
        <dbReference type="ARBA" id="ARBA00022679"/>
    </source>
</evidence>
<evidence type="ECO:0000256" key="5">
    <source>
        <dbReference type="RuleBase" id="RU365031"/>
    </source>
</evidence>
<dbReference type="RefSeq" id="WP_116686281.1">
    <property type="nucleotide sequence ID" value="NZ_CAWNYD010000002.1"/>
</dbReference>
<name>A0A2V1GV40_9GAMM</name>
<keyword evidence="3 5" id="KW-0808">Transferase</keyword>
<accession>A0A2V1GV40</accession>
<comment type="similarity">
    <text evidence="1 5">Belongs to the antibiotic N-acetyltransferase family.</text>
</comment>
<keyword evidence="7" id="KW-1185">Reference proteome</keyword>
<evidence type="ECO:0000256" key="1">
    <source>
        <dbReference type="ARBA" id="ARBA00006383"/>
    </source>
</evidence>
<evidence type="ECO:0000313" key="7">
    <source>
        <dbReference type="Proteomes" id="UP000244906"/>
    </source>
</evidence>
<proteinExistence type="inferred from homology"/>
<gene>
    <name evidence="6" type="ORF">DC094_06285</name>
</gene>
<dbReference type="Pfam" id="PF02522">
    <property type="entry name" value="Antibiotic_NAT"/>
    <property type="match status" value="1"/>
</dbReference>
<dbReference type="EMBL" id="QDDL01000002">
    <property type="protein sequence ID" value="PVZ70208.1"/>
    <property type="molecule type" value="Genomic_DNA"/>
</dbReference>
<comment type="caution">
    <text evidence="6">The sequence shown here is derived from an EMBL/GenBank/DDBJ whole genome shotgun (WGS) entry which is preliminary data.</text>
</comment>
<comment type="catalytic activity">
    <reaction evidence="5">
        <text>a 2-deoxystreptamine antibiotic + acetyl-CoA = an N(3)-acetyl-2-deoxystreptamine antibiotic + CoA + H(+)</text>
        <dbReference type="Rhea" id="RHEA:12665"/>
        <dbReference type="ChEBI" id="CHEBI:15378"/>
        <dbReference type="ChEBI" id="CHEBI:57287"/>
        <dbReference type="ChEBI" id="CHEBI:57288"/>
        <dbReference type="ChEBI" id="CHEBI:57921"/>
        <dbReference type="ChEBI" id="CHEBI:77452"/>
        <dbReference type="EC" id="2.3.1.81"/>
    </reaction>
</comment>
<dbReference type="InterPro" id="IPR003679">
    <property type="entry name" value="Amioglycoside_AcTrfase"/>
</dbReference>
<organism evidence="6 7">
    <name type="scientific">Pelagibaculum spongiae</name>
    <dbReference type="NCBI Taxonomy" id="2080658"/>
    <lineage>
        <taxon>Bacteria</taxon>
        <taxon>Pseudomonadati</taxon>
        <taxon>Pseudomonadota</taxon>
        <taxon>Gammaproteobacteria</taxon>
        <taxon>Oceanospirillales</taxon>
        <taxon>Pelagibaculum</taxon>
    </lineage>
</organism>
<protein>
    <recommendedName>
        <fullName evidence="2 5">Aminoglycoside N(3)-acetyltransferase</fullName>
        <ecNumber evidence="5">2.3.1.-</ecNumber>
    </recommendedName>
</protein>
<dbReference type="Proteomes" id="UP000244906">
    <property type="component" value="Unassembled WGS sequence"/>
</dbReference>
<dbReference type="GO" id="GO:0046353">
    <property type="term" value="F:aminoglycoside 3-N-acetyltransferase activity"/>
    <property type="evidence" value="ECO:0007669"/>
    <property type="project" value="UniProtKB-EC"/>
</dbReference>
<evidence type="ECO:0000313" key="6">
    <source>
        <dbReference type="EMBL" id="PVZ70208.1"/>
    </source>
</evidence>
<evidence type="ECO:0000256" key="2">
    <source>
        <dbReference type="ARBA" id="ARBA00012882"/>
    </source>
</evidence>
<dbReference type="AlphaFoldDB" id="A0A2V1GV40"/>